<proteinExistence type="inferred from homology"/>
<comment type="similarity">
    <text evidence="1">Belongs to the CFA/CMAS family.</text>
</comment>
<dbReference type="InterPro" id="IPR050723">
    <property type="entry name" value="CFA/CMAS"/>
</dbReference>
<evidence type="ECO:0000256" key="1">
    <source>
        <dbReference type="ARBA" id="ARBA00010815"/>
    </source>
</evidence>
<keyword evidence="5" id="KW-0443">Lipid metabolism</keyword>
<protein>
    <submittedName>
        <fullName evidence="7">Cyclopropane-fatty-acyl-phospholipid synthase</fullName>
        <ecNumber evidence="7">2.1.1.79</ecNumber>
    </submittedName>
</protein>
<feature type="active site" evidence="6">
    <location>
        <position position="408"/>
    </location>
</feature>
<reference evidence="7 8" key="1">
    <citation type="journal article" date="2016" name="Front. Microbiol.">
        <title>Fuerstia marisgermanicae gen. nov., sp. nov., an Unusual Member of the Phylum Planctomycetes from the German Wadden Sea.</title>
        <authorList>
            <person name="Kohn T."/>
            <person name="Heuer A."/>
            <person name="Jogler M."/>
            <person name="Vollmers J."/>
            <person name="Boedeker C."/>
            <person name="Bunk B."/>
            <person name="Rast P."/>
            <person name="Borchert D."/>
            <person name="Glockner I."/>
            <person name="Freese H.M."/>
            <person name="Klenk H.P."/>
            <person name="Overmann J."/>
            <person name="Kaster A.K."/>
            <person name="Rohde M."/>
            <person name="Wiegand S."/>
            <person name="Jogler C."/>
        </authorList>
    </citation>
    <scope>NUCLEOTIDE SEQUENCE [LARGE SCALE GENOMIC DNA]</scope>
    <source>
        <strain evidence="7 8">NH11</strain>
    </source>
</reference>
<dbReference type="STRING" id="1891926.Fuma_00490"/>
<dbReference type="GO" id="GO:0008825">
    <property type="term" value="F:cyclopropane-fatty-acyl-phospholipid synthase activity"/>
    <property type="evidence" value="ECO:0007669"/>
    <property type="project" value="UniProtKB-EC"/>
</dbReference>
<evidence type="ECO:0000256" key="4">
    <source>
        <dbReference type="ARBA" id="ARBA00022691"/>
    </source>
</evidence>
<dbReference type="InterPro" id="IPR003333">
    <property type="entry name" value="CMAS"/>
</dbReference>
<evidence type="ECO:0000313" key="7">
    <source>
        <dbReference type="EMBL" id="APZ90906.1"/>
    </source>
</evidence>
<dbReference type="InterPro" id="IPR029063">
    <property type="entry name" value="SAM-dependent_MTases_sf"/>
</dbReference>
<dbReference type="RefSeq" id="WP_218922375.1">
    <property type="nucleotide sequence ID" value="NZ_CP017641.1"/>
</dbReference>
<dbReference type="PANTHER" id="PTHR43667">
    <property type="entry name" value="CYCLOPROPANE-FATTY-ACYL-PHOSPHOLIPID SYNTHASE"/>
    <property type="match status" value="1"/>
</dbReference>
<sequence length="426" mass="47872">MNSAAMTAERNEIANTHCAVDGDSSYGNCGQRRGWATGVVQQLVTSRLSELQGGQLYLDDQCNRHVLGTNGVDDLNATVVVRDADFYWRLATGGNLGAAESYLDGEWDCDDLTSLFRIFCRNIGRAQPNAGLNRLVRLVGRARHWRARNTPVGSRKNIQAHYDLGNEFFELILDPSMMYSSGIYETPDATLEDAQLTRLDRVCTELGLQPSDHLIEIGTGWGGMAIHAAKNFGCRVTTTTISENQHSYALRRVAEAGLSDRITLLKEDYRDLSGKYDKLVSLEMVEAVGPQFHDTYFSKCAELLNPGGRMLLQAIVMPEQRYGEYLKSMDFIQKYIFPGGSLPSVSAMQASVAKTSSMRLLSMNDFADDYARTLREWRRRFHNQLEAVAKLGYPDRFVRMWDYYLAYCEAAFMERAVGVVHAVWGR</sequence>
<dbReference type="PIRSF" id="PIRSF003085">
    <property type="entry name" value="CMAS"/>
    <property type="match status" value="1"/>
</dbReference>
<dbReference type="PANTHER" id="PTHR43667:SF2">
    <property type="entry name" value="FATTY ACID C-METHYL TRANSFERASE"/>
    <property type="match status" value="1"/>
</dbReference>
<dbReference type="SUPFAM" id="SSF53335">
    <property type="entry name" value="S-adenosyl-L-methionine-dependent methyltransferases"/>
    <property type="match status" value="1"/>
</dbReference>
<evidence type="ECO:0000256" key="3">
    <source>
        <dbReference type="ARBA" id="ARBA00022679"/>
    </source>
</evidence>
<evidence type="ECO:0000313" key="8">
    <source>
        <dbReference type="Proteomes" id="UP000187735"/>
    </source>
</evidence>
<dbReference type="EC" id="2.1.1.79" evidence="7"/>
<evidence type="ECO:0000256" key="5">
    <source>
        <dbReference type="ARBA" id="ARBA00023098"/>
    </source>
</evidence>
<dbReference type="GO" id="GO:0008610">
    <property type="term" value="P:lipid biosynthetic process"/>
    <property type="evidence" value="ECO:0007669"/>
    <property type="project" value="InterPro"/>
</dbReference>
<keyword evidence="8" id="KW-1185">Reference proteome</keyword>
<keyword evidence="2 7" id="KW-0489">Methyltransferase</keyword>
<organism evidence="7 8">
    <name type="scientific">Fuerstiella marisgermanici</name>
    <dbReference type="NCBI Taxonomy" id="1891926"/>
    <lineage>
        <taxon>Bacteria</taxon>
        <taxon>Pseudomonadati</taxon>
        <taxon>Planctomycetota</taxon>
        <taxon>Planctomycetia</taxon>
        <taxon>Planctomycetales</taxon>
        <taxon>Planctomycetaceae</taxon>
        <taxon>Fuerstiella</taxon>
    </lineage>
</organism>
<gene>
    <name evidence="7" type="primary">cfa_1</name>
    <name evidence="7" type="ORF">Fuma_00490</name>
</gene>
<dbReference type="GO" id="GO:0032259">
    <property type="term" value="P:methylation"/>
    <property type="evidence" value="ECO:0007669"/>
    <property type="project" value="UniProtKB-KW"/>
</dbReference>
<evidence type="ECO:0000256" key="6">
    <source>
        <dbReference type="PIRSR" id="PIRSR003085-1"/>
    </source>
</evidence>
<name>A0A1P8WA25_9PLAN</name>
<keyword evidence="3 7" id="KW-0808">Transferase</keyword>
<evidence type="ECO:0000256" key="2">
    <source>
        <dbReference type="ARBA" id="ARBA00022603"/>
    </source>
</evidence>
<dbReference type="CDD" id="cd02440">
    <property type="entry name" value="AdoMet_MTases"/>
    <property type="match status" value="1"/>
</dbReference>
<dbReference type="EMBL" id="CP017641">
    <property type="protein sequence ID" value="APZ90906.1"/>
    <property type="molecule type" value="Genomic_DNA"/>
</dbReference>
<dbReference type="Proteomes" id="UP000187735">
    <property type="component" value="Chromosome"/>
</dbReference>
<dbReference type="KEGG" id="fmr:Fuma_00490"/>
<dbReference type="AlphaFoldDB" id="A0A1P8WA25"/>
<dbReference type="Pfam" id="PF02353">
    <property type="entry name" value="CMAS"/>
    <property type="match status" value="1"/>
</dbReference>
<keyword evidence="4" id="KW-0949">S-adenosyl-L-methionine</keyword>
<dbReference type="Gene3D" id="3.40.50.150">
    <property type="entry name" value="Vaccinia Virus protein VP39"/>
    <property type="match status" value="1"/>
</dbReference>
<accession>A0A1P8WA25</accession>